<evidence type="ECO:0000256" key="2">
    <source>
        <dbReference type="ARBA" id="ARBA00012438"/>
    </source>
</evidence>
<dbReference type="InterPro" id="IPR036097">
    <property type="entry name" value="HisK_dim/P_sf"/>
</dbReference>
<evidence type="ECO:0000313" key="9">
    <source>
        <dbReference type="EMBL" id="MCJ0742247.1"/>
    </source>
</evidence>
<keyword evidence="7" id="KW-0812">Transmembrane</keyword>
<evidence type="ECO:0000256" key="1">
    <source>
        <dbReference type="ARBA" id="ARBA00000085"/>
    </source>
</evidence>
<dbReference type="CDD" id="cd00082">
    <property type="entry name" value="HisKA"/>
    <property type="match status" value="1"/>
</dbReference>
<evidence type="ECO:0000256" key="3">
    <source>
        <dbReference type="ARBA" id="ARBA00022553"/>
    </source>
</evidence>
<accession>A0ABS9ZUK5</accession>
<keyword evidence="7" id="KW-1133">Transmembrane helix</keyword>
<dbReference type="EC" id="2.7.13.3" evidence="2"/>
<keyword evidence="4" id="KW-0808">Transferase</keyword>
<proteinExistence type="predicted"/>
<feature type="domain" description="Histidine kinase" evidence="8">
    <location>
        <begin position="255"/>
        <end position="466"/>
    </location>
</feature>
<dbReference type="SUPFAM" id="SSF47384">
    <property type="entry name" value="Homodimeric domain of signal transducing histidine kinase"/>
    <property type="match status" value="1"/>
</dbReference>
<dbReference type="Gene3D" id="1.10.287.130">
    <property type="match status" value="1"/>
</dbReference>
<dbReference type="Gene3D" id="3.30.565.10">
    <property type="entry name" value="Histidine kinase-like ATPase, C-terminal domain"/>
    <property type="match status" value="1"/>
</dbReference>
<dbReference type="InterPro" id="IPR003594">
    <property type="entry name" value="HATPase_dom"/>
</dbReference>
<dbReference type="InterPro" id="IPR036890">
    <property type="entry name" value="HATPase_C_sf"/>
</dbReference>
<keyword evidence="3" id="KW-0597">Phosphoprotein</keyword>
<evidence type="ECO:0000313" key="10">
    <source>
        <dbReference type="Proteomes" id="UP001165460"/>
    </source>
</evidence>
<dbReference type="SMART" id="SM00387">
    <property type="entry name" value="HATPase_c"/>
    <property type="match status" value="1"/>
</dbReference>
<keyword evidence="7" id="KW-0472">Membrane</keyword>
<dbReference type="PANTHER" id="PTHR43711:SF26">
    <property type="entry name" value="SENSOR HISTIDINE KINASE RCSC"/>
    <property type="match status" value="1"/>
</dbReference>
<dbReference type="InterPro" id="IPR004358">
    <property type="entry name" value="Sig_transdc_His_kin-like_C"/>
</dbReference>
<organism evidence="9 10">
    <name type="scientific">Pedobacter montanisoli</name>
    <dbReference type="NCBI Taxonomy" id="2923277"/>
    <lineage>
        <taxon>Bacteria</taxon>
        <taxon>Pseudomonadati</taxon>
        <taxon>Bacteroidota</taxon>
        <taxon>Sphingobacteriia</taxon>
        <taxon>Sphingobacteriales</taxon>
        <taxon>Sphingobacteriaceae</taxon>
        <taxon>Pedobacter</taxon>
    </lineage>
</organism>
<evidence type="ECO:0000256" key="5">
    <source>
        <dbReference type="ARBA" id="ARBA00022777"/>
    </source>
</evidence>
<dbReference type="InterPro" id="IPR050736">
    <property type="entry name" value="Sensor_HK_Regulatory"/>
</dbReference>
<name>A0ABS9ZUK5_9SPHI</name>
<evidence type="ECO:0000256" key="7">
    <source>
        <dbReference type="SAM" id="Phobius"/>
    </source>
</evidence>
<dbReference type="Pfam" id="PF00512">
    <property type="entry name" value="HisKA"/>
    <property type="match status" value="1"/>
</dbReference>
<dbReference type="SMART" id="SM00388">
    <property type="entry name" value="HisKA"/>
    <property type="match status" value="1"/>
</dbReference>
<comment type="catalytic activity">
    <reaction evidence="1">
        <text>ATP + protein L-histidine = ADP + protein N-phospho-L-histidine.</text>
        <dbReference type="EC" id="2.7.13.3"/>
    </reaction>
</comment>
<evidence type="ECO:0000256" key="6">
    <source>
        <dbReference type="ARBA" id="ARBA00023012"/>
    </source>
</evidence>
<keyword evidence="5 9" id="KW-0418">Kinase</keyword>
<reference evidence="9" key="1">
    <citation type="submission" date="2022-03" db="EMBL/GenBank/DDBJ databases">
        <authorList>
            <person name="Woo C.Y."/>
        </authorList>
    </citation>
    <scope>NUCLEOTIDE SEQUENCE</scope>
    <source>
        <strain evidence="9">CYS-01</strain>
    </source>
</reference>
<dbReference type="Pfam" id="PF02518">
    <property type="entry name" value="HATPase_c"/>
    <property type="match status" value="1"/>
</dbReference>
<comment type="caution">
    <text evidence="9">The sequence shown here is derived from an EMBL/GenBank/DDBJ whole genome shotgun (WGS) entry which is preliminary data.</text>
</comment>
<dbReference type="Proteomes" id="UP001165460">
    <property type="component" value="Unassembled WGS sequence"/>
</dbReference>
<dbReference type="EMBL" id="JALGBH010000001">
    <property type="protein sequence ID" value="MCJ0742247.1"/>
    <property type="molecule type" value="Genomic_DNA"/>
</dbReference>
<feature type="transmembrane region" description="Helical" evidence="7">
    <location>
        <begin position="7"/>
        <end position="29"/>
    </location>
</feature>
<dbReference type="RefSeq" id="WP_243360550.1">
    <property type="nucleotide sequence ID" value="NZ_JALGBH010000001.1"/>
</dbReference>
<dbReference type="GO" id="GO:0016301">
    <property type="term" value="F:kinase activity"/>
    <property type="evidence" value="ECO:0007669"/>
    <property type="project" value="UniProtKB-KW"/>
</dbReference>
<dbReference type="PRINTS" id="PR00344">
    <property type="entry name" value="BCTRLSENSOR"/>
</dbReference>
<dbReference type="InterPro" id="IPR003661">
    <property type="entry name" value="HisK_dim/P_dom"/>
</dbReference>
<dbReference type="InterPro" id="IPR005467">
    <property type="entry name" value="His_kinase_dom"/>
</dbReference>
<protein>
    <recommendedName>
        <fullName evidence="2">histidine kinase</fullName>
        <ecNumber evidence="2">2.7.13.3</ecNumber>
    </recommendedName>
</protein>
<feature type="transmembrane region" description="Helical" evidence="7">
    <location>
        <begin position="203"/>
        <end position="225"/>
    </location>
</feature>
<evidence type="ECO:0000256" key="4">
    <source>
        <dbReference type="ARBA" id="ARBA00022679"/>
    </source>
</evidence>
<dbReference type="SUPFAM" id="SSF55874">
    <property type="entry name" value="ATPase domain of HSP90 chaperone/DNA topoisomerase II/histidine kinase"/>
    <property type="match status" value="1"/>
</dbReference>
<dbReference type="PANTHER" id="PTHR43711">
    <property type="entry name" value="TWO-COMPONENT HISTIDINE KINASE"/>
    <property type="match status" value="1"/>
</dbReference>
<sequence length="469" mass="54063">MHKKSFLVSYIVVIITTIITIITINYFALKILDGTRAFTAGESSFTKGQQEATRCLTLYIFTKNEDYFKKFNTNLHIPISDSLARINLDQKGPEEISRKHFINGGNSSYDVEKMIWIYKNFKDAAAFKSAVDIWKEADLLIMDLEKTGNDIHQKILKQKLIQDQEEKNLALQVNSISDQLTKKGKEFDAVLAKSIRYINNVTLYFITIGAILMILCIVLYSAFFIKKLSALQKKTNSQNQFLTQINNELDMFTYSVSHDLRAPITSLKGLIKLAETEKKPEVLKEYYTMMHTLTSRQDAFIQEIINFSKNKRIEVINEDIELIPFFNHIISDLQFMVEDKEVDFSMDISINKIYSNLFRLNIIFSNLVSNAIKYYDSEKKLIKIKIKAYQEGQFNIFTVEDNGSGIEEQHQAKIFDMFFVTNHHEKGTGIGLYLVKEIVTKLNGTIDVYSIYKQGTCFTIKLPLNNQLG</sequence>
<dbReference type="PROSITE" id="PS50109">
    <property type="entry name" value="HIS_KIN"/>
    <property type="match status" value="1"/>
</dbReference>
<keyword evidence="6" id="KW-0902">Two-component regulatory system</keyword>
<gene>
    <name evidence="9" type="ORF">MMF97_05945</name>
</gene>
<evidence type="ECO:0000259" key="8">
    <source>
        <dbReference type="PROSITE" id="PS50109"/>
    </source>
</evidence>
<keyword evidence="10" id="KW-1185">Reference proteome</keyword>